<dbReference type="InterPro" id="IPR002467">
    <property type="entry name" value="Pept_M24A_MAP1"/>
</dbReference>
<dbReference type="InterPro" id="IPR036005">
    <property type="entry name" value="Creatinase/aminopeptidase-like"/>
</dbReference>
<dbReference type="PROSITE" id="PS00680">
    <property type="entry name" value="MAP_1"/>
    <property type="match status" value="1"/>
</dbReference>
<proteinExistence type="inferred from homology"/>
<dbReference type="AlphaFoldDB" id="A0A6J6DR08"/>
<evidence type="ECO:0000256" key="3">
    <source>
        <dbReference type="ARBA" id="ARBA00022723"/>
    </source>
</evidence>
<evidence type="ECO:0000256" key="2">
    <source>
        <dbReference type="ARBA" id="ARBA00022670"/>
    </source>
</evidence>
<feature type="domain" description="Peptidase M24" evidence="5">
    <location>
        <begin position="11"/>
        <end position="236"/>
    </location>
</feature>
<dbReference type="SUPFAM" id="SSF55920">
    <property type="entry name" value="Creatinase/aminopeptidase"/>
    <property type="match status" value="1"/>
</dbReference>
<dbReference type="HAMAP" id="MF_01974">
    <property type="entry name" value="MetAP_1"/>
    <property type="match status" value="1"/>
</dbReference>
<evidence type="ECO:0000256" key="4">
    <source>
        <dbReference type="ARBA" id="ARBA00022801"/>
    </source>
</evidence>
<name>A0A6J6DR08_9ZZZZ</name>
<dbReference type="PANTHER" id="PTHR43330:SF27">
    <property type="entry name" value="METHIONINE AMINOPEPTIDASE"/>
    <property type="match status" value="1"/>
</dbReference>
<dbReference type="GO" id="GO:0070006">
    <property type="term" value="F:metalloaminopeptidase activity"/>
    <property type="evidence" value="ECO:0007669"/>
    <property type="project" value="InterPro"/>
</dbReference>
<reference evidence="7" key="1">
    <citation type="submission" date="2020-05" db="EMBL/GenBank/DDBJ databases">
        <authorList>
            <person name="Chiriac C."/>
            <person name="Salcher M."/>
            <person name="Ghai R."/>
            <person name="Kavagutti S V."/>
        </authorList>
    </citation>
    <scope>NUCLEOTIDE SEQUENCE</scope>
</reference>
<dbReference type="InterPro" id="IPR000994">
    <property type="entry name" value="Pept_M24"/>
</dbReference>
<keyword evidence="3" id="KW-0479">Metal-binding</keyword>
<dbReference type="GO" id="GO:0046872">
    <property type="term" value="F:metal ion binding"/>
    <property type="evidence" value="ECO:0007669"/>
    <property type="project" value="UniProtKB-KW"/>
</dbReference>
<keyword evidence="2" id="KW-0645">Protease</keyword>
<dbReference type="InterPro" id="IPR001714">
    <property type="entry name" value="Pept_M24_MAP"/>
</dbReference>
<keyword evidence="4" id="KW-0378">Hydrolase</keyword>
<dbReference type="NCBIfam" id="TIGR00500">
    <property type="entry name" value="met_pdase_I"/>
    <property type="match status" value="1"/>
</dbReference>
<dbReference type="PANTHER" id="PTHR43330">
    <property type="entry name" value="METHIONINE AMINOPEPTIDASE"/>
    <property type="match status" value="1"/>
</dbReference>
<dbReference type="Gene3D" id="3.90.230.10">
    <property type="entry name" value="Creatinase/methionine aminopeptidase superfamily"/>
    <property type="match status" value="1"/>
</dbReference>
<gene>
    <name evidence="7" type="ORF">UFOPK1495_01752</name>
    <name evidence="6" type="ORF">UFOPK1603_00844</name>
</gene>
<accession>A0A6J6DR08</accession>
<keyword evidence="1" id="KW-0031">Aminopeptidase</keyword>
<evidence type="ECO:0000256" key="1">
    <source>
        <dbReference type="ARBA" id="ARBA00022438"/>
    </source>
</evidence>
<dbReference type="GO" id="GO:0005829">
    <property type="term" value="C:cytosol"/>
    <property type="evidence" value="ECO:0007669"/>
    <property type="project" value="TreeGrafter"/>
</dbReference>
<protein>
    <submittedName>
        <fullName evidence="7">Unannotated protein</fullName>
    </submittedName>
</protein>
<dbReference type="EMBL" id="CAEZSU010000252">
    <property type="protein sequence ID" value="CAB4565399.1"/>
    <property type="molecule type" value="Genomic_DNA"/>
</dbReference>
<dbReference type="GO" id="GO:0006508">
    <property type="term" value="P:proteolysis"/>
    <property type="evidence" value="ECO:0007669"/>
    <property type="project" value="UniProtKB-KW"/>
</dbReference>
<evidence type="ECO:0000313" key="7">
    <source>
        <dbReference type="EMBL" id="CAB4565399.1"/>
    </source>
</evidence>
<dbReference type="EMBL" id="CAEZTG010000064">
    <property type="protein sequence ID" value="CAB4565217.1"/>
    <property type="molecule type" value="Genomic_DNA"/>
</dbReference>
<sequence length="247" mass="25365">MKARSKEELRHMRAAGRVVAEMHEKIRAAIRPGVTTADLDAIGRKVIDNRGATSNFLGYHGFPAVICASPNDVIVHGIPGAVVLNEGDIISVDCGAVVEGWHGDAAFTIGVGEISAEAAKLISVTEASLAAGIAAMVEGNTLGDIGAAVQAVVEAAGFSVVRDYVGHGIGRAMHESPEVPNYGVAGKGGKLKAGMTLAVEPMVTIGDSETFLTEDGWTVLSADGSWAAHAEHTIAIGPNGPEILTLP</sequence>
<evidence type="ECO:0000313" key="6">
    <source>
        <dbReference type="EMBL" id="CAB4565217.1"/>
    </source>
</evidence>
<evidence type="ECO:0000259" key="5">
    <source>
        <dbReference type="Pfam" id="PF00557"/>
    </source>
</evidence>
<dbReference type="PRINTS" id="PR00599">
    <property type="entry name" value="MAPEPTIDASE"/>
</dbReference>
<dbReference type="Pfam" id="PF00557">
    <property type="entry name" value="Peptidase_M24"/>
    <property type="match status" value="1"/>
</dbReference>
<organism evidence="7">
    <name type="scientific">freshwater metagenome</name>
    <dbReference type="NCBI Taxonomy" id="449393"/>
    <lineage>
        <taxon>unclassified sequences</taxon>
        <taxon>metagenomes</taxon>
        <taxon>ecological metagenomes</taxon>
    </lineage>
</organism>
<dbReference type="CDD" id="cd01086">
    <property type="entry name" value="MetAP1"/>
    <property type="match status" value="1"/>
</dbReference>